<proteinExistence type="predicted"/>
<protein>
    <submittedName>
        <fullName evidence="2">Uncharacterized protein</fullName>
    </submittedName>
</protein>
<evidence type="ECO:0000313" key="2">
    <source>
        <dbReference type="EMBL" id="BCY25693.1"/>
    </source>
</evidence>
<name>A0AAD1KPK4_9ACTN</name>
<keyword evidence="1" id="KW-1133">Transmembrane helix</keyword>
<dbReference type="AlphaFoldDB" id="A0AAD1KPK4"/>
<reference evidence="2" key="1">
    <citation type="submission" date="2021-06" db="EMBL/GenBank/DDBJ databases">
        <title>Genome sequence of Cutibacterium modestum strain KB17-24694.</title>
        <authorList>
            <person name="Dekio I."/>
            <person name="Asahina A."/>
            <person name="Nishida M."/>
        </authorList>
    </citation>
    <scope>NUCLEOTIDE SEQUENCE</scope>
    <source>
        <strain evidence="2">KB17-24694</strain>
    </source>
</reference>
<keyword evidence="1" id="KW-0472">Membrane</keyword>
<sequence length="52" mass="5785">MFLALREIRHQRGRLRVVALWRRHGGFALFSVVGGLLSVKVISGIDPVEAIS</sequence>
<evidence type="ECO:0000256" key="1">
    <source>
        <dbReference type="SAM" id="Phobius"/>
    </source>
</evidence>
<evidence type="ECO:0000313" key="3">
    <source>
        <dbReference type="Proteomes" id="UP000825072"/>
    </source>
</evidence>
<feature type="transmembrane region" description="Helical" evidence="1">
    <location>
        <begin position="21"/>
        <end position="42"/>
    </location>
</feature>
<keyword evidence="1" id="KW-0812">Transmembrane</keyword>
<dbReference type="EMBL" id="AP024747">
    <property type="protein sequence ID" value="BCY25693.1"/>
    <property type="molecule type" value="Genomic_DNA"/>
</dbReference>
<dbReference type="GeneID" id="92881948"/>
<dbReference type="Proteomes" id="UP000825072">
    <property type="component" value="Chromosome 1"/>
</dbReference>
<dbReference type="RefSeq" id="WP_002527796.1">
    <property type="nucleotide sequence ID" value="NZ_AP024747.1"/>
</dbReference>
<gene>
    <name evidence="2" type="ORF">KB1_16830</name>
</gene>
<organism evidence="2 3">
    <name type="scientific">Cutibacterium modestum</name>
    <dbReference type="NCBI Taxonomy" id="2559073"/>
    <lineage>
        <taxon>Bacteria</taxon>
        <taxon>Bacillati</taxon>
        <taxon>Actinomycetota</taxon>
        <taxon>Actinomycetes</taxon>
        <taxon>Propionibacteriales</taxon>
        <taxon>Propionibacteriaceae</taxon>
        <taxon>Cutibacterium</taxon>
    </lineage>
</organism>
<accession>A0AAD1KPK4</accession>